<dbReference type="PANTHER" id="PTHR31898:SF1">
    <property type="entry name" value="TLC DOMAIN-CONTAINING PROTEIN 5"/>
    <property type="match status" value="1"/>
</dbReference>
<feature type="transmembrane region" description="Helical" evidence="19">
    <location>
        <begin position="408"/>
        <end position="428"/>
    </location>
</feature>
<protein>
    <recommendedName>
        <fullName evidence="17">POU domain protein</fullName>
    </recommendedName>
</protein>
<evidence type="ECO:0000259" key="20">
    <source>
        <dbReference type="PROSITE" id="PS50071"/>
    </source>
</evidence>
<evidence type="ECO:0000256" key="17">
    <source>
        <dbReference type="RuleBase" id="RU361194"/>
    </source>
</evidence>
<keyword evidence="7" id="KW-0256">Endoplasmic reticulum</keyword>
<feature type="region of interest" description="Disordered" evidence="18">
    <location>
        <begin position="217"/>
        <end position="244"/>
    </location>
</feature>
<dbReference type="SMART" id="SM00724">
    <property type="entry name" value="TLC"/>
    <property type="match status" value="2"/>
</dbReference>
<evidence type="ECO:0000256" key="11">
    <source>
        <dbReference type="ARBA" id="ARBA00023155"/>
    </source>
</evidence>
<dbReference type="InterPro" id="IPR001356">
    <property type="entry name" value="HD"/>
</dbReference>
<evidence type="ECO:0000256" key="16">
    <source>
        <dbReference type="RuleBase" id="RU000682"/>
    </source>
</evidence>
<evidence type="ECO:0000259" key="22">
    <source>
        <dbReference type="PROSITE" id="PS51179"/>
    </source>
</evidence>
<feature type="transmembrane region" description="Helical" evidence="19">
    <location>
        <begin position="375"/>
        <end position="396"/>
    </location>
</feature>
<evidence type="ECO:0000256" key="2">
    <source>
        <dbReference type="ARBA" id="ARBA00004477"/>
    </source>
</evidence>
<dbReference type="PROSITE" id="PS00465">
    <property type="entry name" value="POU_2"/>
    <property type="match status" value="1"/>
</dbReference>
<feature type="region of interest" description="Disordered" evidence="18">
    <location>
        <begin position="1"/>
        <end position="37"/>
    </location>
</feature>
<feature type="transmembrane region" description="Helical" evidence="19">
    <location>
        <begin position="693"/>
        <end position="712"/>
    </location>
</feature>
<evidence type="ECO:0000256" key="18">
    <source>
        <dbReference type="SAM" id="MobiDB-lite"/>
    </source>
</evidence>
<feature type="compositionally biased region" description="Polar residues" evidence="18">
    <location>
        <begin position="328"/>
        <end position="346"/>
    </location>
</feature>
<dbReference type="PROSITE" id="PS51179">
    <property type="entry name" value="POU_3"/>
    <property type="match status" value="1"/>
</dbReference>
<evidence type="ECO:0000256" key="7">
    <source>
        <dbReference type="ARBA" id="ARBA00022824"/>
    </source>
</evidence>
<reference evidence="23" key="1">
    <citation type="submission" date="2019-10" db="EMBL/GenBank/DDBJ databases">
        <authorList>
            <person name="Soares A.E.R."/>
            <person name="Aleixo A."/>
            <person name="Schneider P."/>
            <person name="Miyaki C.Y."/>
            <person name="Schneider M.P."/>
            <person name="Mello C."/>
            <person name="Vasconcelos A.T.R."/>
        </authorList>
    </citation>
    <scope>NUCLEOTIDE SEQUENCE</scope>
    <source>
        <tissue evidence="23">Muscle</tissue>
    </source>
</reference>
<comment type="similarity">
    <text evidence="4">Belongs to the POU transcription factor family. Class-2 subfamily.</text>
</comment>
<proteinExistence type="inferred from homology"/>
<evidence type="ECO:0000256" key="6">
    <source>
        <dbReference type="ARBA" id="ARBA00022692"/>
    </source>
</evidence>
<dbReference type="Pfam" id="PF00157">
    <property type="entry name" value="Pou"/>
    <property type="match status" value="1"/>
</dbReference>
<feature type="transmembrane region" description="Helical" evidence="19">
    <location>
        <begin position="448"/>
        <end position="467"/>
    </location>
</feature>
<dbReference type="InterPro" id="IPR006634">
    <property type="entry name" value="TLC-dom"/>
</dbReference>
<evidence type="ECO:0000256" key="12">
    <source>
        <dbReference type="ARBA" id="ARBA00023163"/>
    </source>
</evidence>
<evidence type="ECO:0000256" key="1">
    <source>
        <dbReference type="ARBA" id="ARBA00004123"/>
    </source>
</evidence>
<feature type="transmembrane region" description="Helical" evidence="19">
    <location>
        <begin position="623"/>
        <end position="641"/>
    </location>
</feature>
<evidence type="ECO:0000256" key="19">
    <source>
        <dbReference type="SAM" id="Phobius"/>
    </source>
</evidence>
<evidence type="ECO:0000256" key="14">
    <source>
        <dbReference type="PROSITE-ProRule" id="PRU00108"/>
    </source>
</evidence>
<dbReference type="InterPro" id="IPR000972">
    <property type="entry name" value="TF_octamer"/>
</dbReference>
<dbReference type="Gene3D" id="1.10.10.60">
    <property type="entry name" value="Homeodomain-like"/>
    <property type="match status" value="1"/>
</dbReference>
<evidence type="ECO:0000256" key="8">
    <source>
        <dbReference type="ARBA" id="ARBA00022989"/>
    </source>
</evidence>
<dbReference type="InterPro" id="IPR013847">
    <property type="entry name" value="POU"/>
</dbReference>
<feature type="domain" description="Homeobox" evidence="20">
    <location>
        <begin position="237"/>
        <end position="297"/>
    </location>
</feature>
<evidence type="ECO:0000256" key="15">
    <source>
        <dbReference type="PROSITE-ProRule" id="PRU00205"/>
    </source>
</evidence>
<evidence type="ECO:0000259" key="21">
    <source>
        <dbReference type="PROSITE" id="PS50922"/>
    </source>
</evidence>
<dbReference type="SUPFAM" id="SSF46689">
    <property type="entry name" value="Homeodomain-like"/>
    <property type="match status" value="1"/>
</dbReference>
<comment type="subcellular location">
    <subcellularLocation>
        <location evidence="2">Endoplasmic reticulum membrane</location>
        <topology evidence="2">Multi-pass membrane protein</topology>
    </subcellularLocation>
    <subcellularLocation>
        <location evidence="1 14 16">Nucleus</location>
    </subcellularLocation>
</comment>
<keyword evidence="11 14" id="KW-0371">Homeobox</keyword>
<dbReference type="InterPro" id="IPR010982">
    <property type="entry name" value="Lambda_DNA-bd_dom_sf"/>
</dbReference>
<feature type="domain" description="TLC" evidence="21">
    <location>
        <begin position="647"/>
        <end position="822"/>
    </location>
</feature>
<dbReference type="PROSITE" id="PS50071">
    <property type="entry name" value="HOMEOBOX_2"/>
    <property type="match status" value="1"/>
</dbReference>
<feature type="transmembrane region" description="Helical" evidence="19">
    <location>
        <begin position="776"/>
        <end position="797"/>
    </location>
</feature>
<feature type="domain" description="POU-specific" evidence="22">
    <location>
        <begin position="141"/>
        <end position="215"/>
    </location>
</feature>
<feature type="DNA-binding region" description="Homeobox" evidence="14">
    <location>
        <begin position="239"/>
        <end position="298"/>
    </location>
</feature>
<evidence type="ECO:0000256" key="5">
    <source>
        <dbReference type="ARBA" id="ARBA00022679"/>
    </source>
</evidence>
<feature type="domain" description="TLC" evidence="21">
    <location>
        <begin position="402"/>
        <end position="593"/>
    </location>
</feature>
<dbReference type="SUPFAM" id="SSF47413">
    <property type="entry name" value="lambda repressor-like DNA-binding domains"/>
    <property type="match status" value="1"/>
</dbReference>
<dbReference type="CDD" id="cd00086">
    <property type="entry name" value="homeodomain"/>
    <property type="match status" value="1"/>
</dbReference>
<feature type="transmembrane region" description="Helical" evidence="19">
    <location>
        <begin position="474"/>
        <end position="493"/>
    </location>
</feature>
<dbReference type="EMBL" id="WHWB01034020">
    <property type="protein sequence ID" value="KAJ7414926.1"/>
    <property type="molecule type" value="Genomic_DNA"/>
</dbReference>
<comment type="caution">
    <text evidence="23">The sequence shown here is derived from an EMBL/GenBank/DDBJ whole genome shotgun (WGS) entry which is preliminary data.</text>
</comment>
<dbReference type="Gene3D" id="1.10.260.40">
    <property type="entry name" value="lambda repressor-like DNA-binding domains"/>
    <property type="match status" value="1"/>
</dbReference>
<keyword evidence="5" id="KW-0808">Transferase</keyword>
<feature type="transmembrane region" description="Helical" evidence="19">
    <location>
        <begin position="809"/>
        <end position="830"/>
    </location>
</feature>
<evidence type="ECO:0000256" key="13">
    <source>
        <dbReference type="ARBA" id="ARBA00023242"/>
    </source>
</evidence>
<feature type="transmembrane region" description="Helical" evidence="19">
    <location>
        <begin position="653"/>
        <end position="673"/>
    </location>
</feature>
<feature type="transmembrane region" description="Helical" evidence="19">
    <location>
        <begin position="564"/>
        <end position="582"/>
    </location>
</feature>
<dbReference type="PROSITE" id="PS00027">
    <property type="entry name" value="HOMEOBOX_1"/>
    <property type="match status" value="1"/>
</dbReference>
<keyword evidence="10 15" id="KW-0472">Membrane</keyword>
<feature type="compositionally biased region" description="Polar residues" evidence="18">
    <location>
        <begin position="219"/>
        <end position="231"/>
    </location>
</feature>
<comment type="pathway">
    <text evidence="3">Lipid metabolism.</text>
</comment>
<evidence type="ECO:0000313" key="24">
    <source>
        <dbReference type="Proteomes" id="UP001145742"/>
    </source>
</evidence>
<keyword evidence="12 17" id="KW-0804">Transcription</keyword>
<dbReference type="PRINTS" id="PR00029">
    <property type="entry name" value="OCTAMER"/>
</dbReference>
<evidence type="ECO:0000256" key="4">
    <source>
        <dbReference type="ARBA" id="ARBA00008879"/>
    </source>
</evidence>
<keyword evidence="6 15" id="KW-0812">Transmembrane</keyword>
<dbReference type="PROSITE" id="PS00035">
    <property type="entry name" value="POU_1"/>
    <property type="match status" value="1"/>
</dbReference>
<dbReference type="InterPro" id="IPR042512">
    <property type="entry name" value="TLCD5"/>
</dbReference>
<accession>A0ABQ9DAK4</accession>
<dbReference type="PROSITE" id="PS50922">
    <property type="entry name" value="TLC"/>
    <property type="match status" value="2"/>
</dbReference>
<dbReference type="InterPro" id="IPR017970">
    <property type="entry name" value="Homeobox_CS"/>
</dbReference>
<dbReference type="InterPro" id="IPR009057">
    <property type="entry name" value="Homeodomain-like_sf"/>
</dbReference>
<dbReference type="SMART" id="SM00389">
    <property type="entry name" value="HOX"/>
    <property type="match status" value="1"/>
</dbReference>
<dbReference type="Pfam" id="PF03798">
    <property type="entry name" value="TRAM_LAG1_CLN8"/>
    <property type="match status" value="2"/>
</dbReference>
<name>A0ABQ9DAK4_9PASS</name>
<keyword evidence="8 19" id="KW-1133">Transmembrane helix</keyword>
<evidence type="ECO:0000256" key="9">
    <source>
        <dbReference type="ARBA" id="ARBA00023125"/>
    </source>
</evidence>
<gene>
    <name evidence="23" type="ORF">WISP_80616</name>
</gene>
<feature type="transmembrane region" description="Helical" evidence="19">
    <location>
        <begin position="535"/>
        <end position="557"/>
    </location>
</feature>
<evidence type="ECO:0000256" key="3">
    <source>
        <dbReference type="ARBA" id="ARBA00005189"/>
    </source>
</evidence>
<feature type="compositionally biased region" description="Polar residues" evidence="18">
    <location>
        <begin position="353"/>
        <end position="364"/>
    </location>
</feature>
<sequence length="863" mass="95776">MVNLESVHAELKMSGDAADSTDTRHEPDQVEPGNEQNGLDFNRQDMSSLHTLQQLVLLPGHMQSVPQFLLSQSQAGQQALQPNLLSFPQQQGSLLLSQPGPSLASQAVGRSGLPGSAVEPHLDVPQHLQVAKHLTPSGASEEPSDLEELEKFAKTFKQRRIKLGFTQGDVGLAMGKLYGNDFSQTTISRFEALNLSFKNMCKLKPLLEKWLSDAESAPLDSSMSTPNSYPSVNEMFGRKRKKRTSIETNIRSTLEKRFQDNPKPSSEEISLIAEQLSMEKEVVRVWFCNRRQKEKRISCPMPSPIKSPIYNSRLVSTSGSLGPLSVNPVHSTMPGTGNSSRPSSPGSALHASSPGTAQSNSKAAMNSSGFNSSGMVPIALEVTGSFVTWLCLYCCLCHRHRHRSPEWSCRLVTLLHGVIVILLSGYVSLVDGPWPLTHAGSPNTPLQIHVLSLTLGYFIFDLGWCLYFQTEGNLMLFHHTLSICGLILVLGLGRSATEVNAVVFVSEVTNPLLQSRWFLRELGRYHTVLGELVDVLFVLLFLGLRMAGGACIMYAMVMSPQPSWLLKAGGMAMYLVSLGFMLEICRFVRRKMLKKNLCWTRLKGRSAPLNTNGHLDAQMLFPLPLRVACSLLGWFSLYKWFCHRYRHRNLEWSCRLVTLTHGILATCLSAYIGFIDGPWPLSHPGSPNTTLQVHGLCLSLGYFLFDLCWCAYFQTEGALMLAHHLVSIVGIAASLALGESAADVNAVIFGSEITNPLLQARWFLKETGSYHSVTGDVVDLLFVVLFTGVRIGMGAWLMCCELASPRPRWYIKLGGVIMYGVSWVFMVSICRFARRKSMRKYQEWRSRRSGELCLETNGHLKTC</sequence>
<evidence type="ECO:0000313" key="23">
    <source>
        <dbReference type="EMBL" id="KAJ7414926.1"/>
    </source>
</evidence>
<evidence type="ECO:0000256" key="10">
    <source>
        <dbReference type="ARBA" id="ARBA00023136"/>
    </source>
</evidence>
<keyword evidence="24" id="KW-1185">Reference proteome</keyword>
<organism evidence="23 24">
    <name type="scientific">Willisornis vidua</name>
    <name type="common">Xingu scale-backed antbird</name>
    <dbReference type="NCBI Taxonomy" id="1566151"/>
    <lineage>
        <taxon>Eukaryota</taxon>
        <taxon>Metazoa</taxon>
        <taxon>Chordata</taxon>
        <taxon>Craniata</taxon>
        <taxon>Vertebrata</taxon>
        <taxon>Euteleostomi</taxon>
        <taxon>Archelosauria</taxon>
        <taxon>Archosauria</taxon>
        <taxon>Dinosauria</taxon>
        <taxon>Saurischia</taxon>
        <taxon>Theropoda</taxon>
        <taxon>Coelurosauria</taxon>
        <taxon>Aves</taxon>
        <taxon>Neognathae</taxon>
        <taxon>Neoaves</taxon>
        <taxon>Telluraves</taxon>
        <taxon>Australaves</taxon>
        <taxon>Passeriformes</taxon>
        <taxon>Thamnophilidae</taxon>
        <taxon>Willisornis</taxon>
    </lineage>
</organism>
<keyword evidence="9 14" id="KW-0238">DNA-binding</keyword>
<dbReference type="SMART" id="SM00352">
    <property type="entry name" value="POU"/>
    <property type="match status" value="1"/>
</dbReference>
<dbReference type="PRINTS" id="PR00028">
    <property type="entry name" value="POUDOMAIN"/>
</dbReference>
<dbReference type="Pfam" id="PF00046">
    <property type="entry name" value="Homeodomain"/>
    <property type="match status" value="1"/>
</dbReference>
<feature type="region of interest" description="Disordered" evidence="18">
    <location>
        <begin position="325"/>
        <end position="364"/>
    </location>
</feature>
<dbReference type="PANTHER" id="PTHR31898">
    <property type="entry name" value="TRANSMEMBRANE PROTEIN 136"/>
    <property type="match status" value="1"/>
</dbReference>
<dbReference type="Proteomes" id="UP001145742">
    <property type="component" value="Unassembled WGS sequence"/>
</dbReference>
<keyword evidence="13 14" id="KW-0539">Nucleus</keyword>
<dbReference type="InterPro" id="IPR000327">
    <property type="entry name" value="POU_dom"/>
</dbReference>